<protein>
    <submittedName>
        <fullName evidence="2">Uncharacterized protein</fullName>
    </submittedName>
</protein>
<dbReference type="RefSeq" id="XP_033691010.1">
    <property type="nucleotide sequence ID" value="XM_033826364.1"/>
</dbReference>
<evidence type="ECO:0000313" key="2">
    <source>
        <dbReference type="EMBL" id="KAF2256006.1"/>
    </source>
</evidence>
<name>A0A6A6J054_9PLEO</name>
<evidence type="ECO:0000313" key="3">
    <source>
        <dbReference type="Proteomes" id="UP000800094"/>
    </source>
</evidence>
<gene>
    <name evidence="2" type="ORF">BU26DRAFT_498742</name>
</gene>
<organism evidence="2 3">
    <name type="scientific">Trematosphaeria pertusa</name>
    <dbReference type="NCBI Taxonomy" id="390896"/>
    <lineage>
        <taxon>Eukaryota</taxon>
        <taxon>Fungi</taxon>
        <taxon>Dikarya</taxon>
        <taxon>Ascomycota</taxon>
        <taxon>Pezizomycotina</taxon>
        <taxon>Dothideomycetes</taxon>
        <taxon>Pleosporomycetidae</taxon>
        <taxon>Pleosporales</taxon>
        <taxon>Massarineae</taxon>
        <taxon>Trematosphaeriaceae</taxon>
        <taxon>Trematosphaeria</taxon>
    </lineage>
</organism>
<keyword evidence="3" id="KW-1185">Reference proteome</keyword>
<dbReference type="AlphaFoldDB" id="A0A6A6J054"/>
<dbReference type="GeneID" id="54579694"/>
<reference evidence="2" key="1">
    <citation type="journal article" date="2020" name="Stud. Mycol.">
        <title>101 Dothideomycetes genomes: a test case for predicting lifestyles and emergence of pathogens.</title>
        <authorList>
            <person name="Haridas S."/>
            <person name="Albert R."/>
            <person name="Binder M."/>
            <person name="Bloem J."/>
            <person name="Labutti K."/>
            <person name="Salamov A."/>
            <person name="Andreopoulos B."/>
            <person name="Baker S."/>
            <person name="Barry K."/>
            <person name="Bills G."/>
            <person name="Bluhm B."/>
            <person name="Cannon C."/>
            <person name="Castanera R."/>
            <person name="Culley D."/>
            <person name="Daum C."/>
            <person name="Ezra D."/>
            <person name="Gonzalez J."/>
            <person name="Henrissat B."/>
            <person name="Kuo A."/>
            <person name="Liang C."/>
            <person name="Lipzen A."/>
            <person name="Lutzoni F."/>
            <person name="Magnuson J."/>
            <person name="Mondo S."/>
            <person name="Nolan M."/>
            <person name="Ohm R."/>
            <person name="Pangilinan J."/>
            <person name="Park H.-J."/>
            <person name="Ramirez L."/>
            <person name="Alfaro M."/>
            <person name="Sun H."/>
            <person name="Tritt A."/>
            <person name="Yoshinaga Y."/>
            <person name="Zwiers L.-H."/>
            <person name="Turgeon B."/>
            <person name="Goodwin S."/>
            <person name="Spatafora J."/>
            <person name="Crous P."/>
            <person name="Grigoriev I."/>
        </authorList>
    </citation>
    <scope>NUCLEOTIDE SEQUENCE</scope>
    <source>
        <strain evidence="2">CBS 122368</strain>
    </source>
</reference>
<dbReference type="EMBL" id="ML987189">
    <property type="protein sequence ID" value="KAF2256006.1"/>
    <property type="molecule type" value="Genomic_DNA"/>
</dbReference>
<keyword evidence="1" id="KW-0732">Signal</keyword>
<dbReference type="PROSITE" id="PS51257">
    <property type="entry name" value="PROKAR_LIPOPROTEIN"/>
    <property type="match status" value="1"/>
</dbReference>
<accession>A0A6A6J054</accession>
<sequence>MRLATTLLSLIALAGFACSAPTLENDALVTKARSDATTAQANTNDGAPAARDVANIAVRETAVEKAGLYWLEFGPPAFMPKDSRCHLFNTLGQVQRWKVHKGSTCLWYRHDGCTIKTGGIRIVGPHDGDTKGNYFRAYMCRPSWIGEDGDLAALSAEASLPAVADTETAPAKLVLEPKPEIEDSTPAQLEARAASATRCGTAYRNGPGEGLFKNNHCNVFSSSGAITHIKYAGGCTCWFARDRICKSKWFLDGMGGPGPKDFDVPANLANTFLSYKCS</sequence>
<proteinExistence type="predicted"/>
<feature type="chain" id="PRO_5025395836" evidence="1">
    <location>
        <begin position="20"/>
        <end position="278"/>
    </location>
</feature>
<dbReference type="Proteomes" id="UP000800094">
    <property type="component" value="Unassembled WGS sequence"/>
</dbReference>
<feature type="signal peptide" evidence="1">
    <location>
        <begin position="1"/>
        <end position="19"/>
    </location>
</feature>
<evidence type="ECO:0000256" key="1">
    <source>
        <dbReference type="SAM" id="SignalP"/>
    </source>
</evidence>